<dbReference type="EMBL" id="VMBG01000002">
    <property type="protein sequence ID" value="TSJ77465.1"/>
    <property type="molecule type" value="Genomic_DNA"/>
</dbReference>
<dbReference type="RefSeq" id="WP_144353876.1">
    <property type="nucleotide sequence ID" value="NZ_CBCRVV010000008.1"/>
</dbReference>
<organism evidence="2 3">
    <name type="scientific">Rariglobus hedericola</name>
    <dbReference type="NCBI Taxonomy" id="2597822"/>
    <lineage>
        <taxon>Bacteria</taxon>
        <taxon>Pseudomonadati</taxon>
        <taxon>Verrucomicrobiota</taxon>
        <taxon>Opitutia</taxon>
        <taxon>Opitutales</taxon>
        <taxon>Opitutaceae</taxon>
        <taxon>Rariglobus</taxon>
    </lineage>
</organism>
<evidence type="ECO:0000313" key="3">
    <source>
        <dbReference type="Proteomes" id="UP000315648"/>
    </source>
</evidence>
<feature type="chain" id="PRO_5022163653" evidence="1">
    <location>
        <begin position="21"/>
        <end position="140"/>
    </location>
</feature>
<name>A0A556QLF5_9BACT</name>
<evidence type="ECO:0000256" key="1">
    <source>
        <dbReference type="SAM" id="SignalP"/>
    </source>
</evidence>
<keyword evidence="1" id="KW-0732">Signal</keyword>
<keyword evidence="3" id="KW-1185">Reference proteome</keyword>
<comment type="caution">
    <text evidence="2">The sequence shown here is derived from an EMBL/GenBank/DDBJ whole genome shotgun (WGS) entry which is preliminary data.</text>
</comment>
<evidence type="ECO:0000313" key="2">
    <source>
        <dbReference type="EMBL" id="TSJ77465.1"/>
    </source>
</evidence>
<feature type="signal peptide" evidence="1">
    <location>
        <begin position="1"/>
        <end position="20"/>
    </location>
</feature>
<dbReference type="Proteomes" id="UP000315648">
    <property type="component" value="Unassembled WGS sequence"/>
</dbReference>
<accession>A0A556QLF5</accession>
<gene>
    <name evidence="2" type="ORF">FPL22_15365</name>
</gene>
<dbReference type="AlphaFoldDB" id="A0A556QLF5"/>
<reference evidence="2 3" key="1">
    <citation type="submission" date="2019-07" db="EMBL/GenBank/DDBJ databases">
        <title>Description of 53C-WASEF.</title>
        <authorList>
            <person name="Pitt A."/>
            <person name="Hahn M.W."/>
        </authorList>
    </citation>
    <scope>NUCLEOTIDE SEQUENCE [LARGE SCALE GENOMIC DNA]</scope>
    <source>
        <strain evidence="2 3">53C-WASEF</strain>
    </source>
</reference>
<protein>
    <submittedName>
        <fullName evidence="2">Uncharacterized protein</fullName>
    </submittedName>
</protein>
<sequence>MIRITLFIVACFAFCGSLRADTDDDTIQFLLKKSMVVVDGTIEASPMGVFNEDGVIDYVIKLTDAKSLVGGTVPLRISISASRFYESEKDELPLLKKGQRGIFFLVLKPNNTPVYRASDLWISIQPYSVPLERRILALTK</sequence>
<proteinExistence type="predicted"/>